<organism evidence="6 7">
    <name type="scientific">Ascodesmis nigricans</name>
    <dbReference type="NCBI Taxonomy" id="341454"/>
    <lineage>
        <taxon>Eukaryota</taxon>
        <taxon>Fungi</taxon>
        <taxon>Dikarya</taxon>
        <taxon>Ascomycota</taxon>
        <taxon>Pezizomycotina</taxon>
        <taxon>Pezizomycetes</taxon>
        <taxon>Pezizales</taxon>
        <taxon>Ascodesmidaceae</taxon>
        <taxon>Ascodesmis</taxon>
    </lineage>
</organism>
<dbReference type="Proteomes" id="UP000298138">
    <property type="component" value="Unassembled WGS sequence"/>
</dbReference>
<evidence type="ECO:0008006" key="8">
    <source>
        <dbReference type="Google" id="ProtNLM"/>
    </source>
</evidence>
<dbReference type="SUPFAM" id="SSF117281">
    <property type="entry name" value="Kelch motif"/>
    <property type="match status" value="1"/>
</dbReference>
<reference evidence="6 7" key="1">
    <citation type="submission" date="2019-04" db="EMBL/GenBank/DDBJ databases">
        <title>Comparative genomics and transcriptomics to analyze fruiting body development in filamentous ascomycetes.</title>
        <authorList>
            <consortium name="DOE Joint Genome Institute"/>
            <person name="Lutkenhaus R."/>
            <person name="Traeger S."/>
            <person name="Breuer J."/>
            <person name="Kuo A."/>
            <person name="Lipzen A."/>
            <person name="Pangilinan J."/>
            <person name="Dilworth D."/>
            <person name="Sandor L."/>
            <person name="Poggeler S."/>
            <person name="Barry K."/>
            <person name="Grigoriev I.V."/>
            <person name="Nowrousian M."/>
        </authorList>
    </citation>
    <scope>NUCLEOTIDE SEQUENCE [LARGE SCALE GENOMIC DNA]</scope>
    <source>
        <strain evidence="6 7">CBS 389.68</strain>
    </source>
</reference>
<dbReference type="AlphaFoldDB" id="A0A4S2N3M2"/>
<dbReference type="Gene3D" id="2.120.10.80">
    <property type="entry name" value="Kelch-type beta propeller"/>
    <property type="match status" value="1"/>
</dbReference>
<feature type="chain" id="PRO_5020942907" description="Galactose oxidase" evidence="5">
    <location>
        <begin position="31"/>
        <end position="605"/>
    </location>
</feature>
<keyword evidence="5" id="KW-0732">Signal</keyword>
<keyword evidence="4" id="KW-0472">Membrane</keyword>
<sequence length="605" mass="65713">MMMASAIFQMLLRAVVVVAICLALVTGVGADEGEELKGWSCRYAYHSSGIVDNQIYIYGGIQLTQTTIESASTISANTLLQAFSLRRSYSLEATFPFDTQDLEIPRTVPVTAQSSLWADQLEKRLYVLPGSETKTLGVPTSHDASKRDEIWLYDIRRDNWERQKIESDAVRLGPTMGSVWVEKLRKGFLIGGIGDSDKDVLPGNLVTYDAGTGKWTNETTSTLEGRFQAKVVYVEGVGEEGILVVLGGLGKGYSYSLNTVDVYDIASKKWYRQITTSPVGTIPKVRGNFCAVVNSAADGSSHNIAIFGGGLPNEAYNDAHVLSIPSFQWFPVNDETHSQNLRAPGARDVLTCHQVSNTKRYLMTIGGTETGDMLEHTCDVPGPYLLDLSTFEWLNTYSPEGKIYEVPEAIQKSVGGDGRGGATVKAPKNGWTDPELEVVFSSKHSDKSSDSTGSDDTNSPNSNSSIDSSSQSRSQKISSAAMTAIIVFSAVVPACIAIGFCTWLWRRKQRKKASREPLVFPGPQELHSENLKMVPTQRLVSADVSSVDYYAPPREADTAAGWGAAVGDVCGTDVSERMADVSGRVVSRFMYDMSCVGGVVARWSG</sequence>
<dbReference type="InterPro" id="IPR015915">
    <property type="entry name" value="Kelch-typ_b-propeller"/>
</dbReference>
<evidence type="ECO:0000313" key="7">
    <source>
        <dbReference type="Proteomes" id="UP000298138"/>
    </source>
</evidence>
<dbReference type="GO" id="GO:0019760">
    <property type="term" value="P:glucosinolate metabolic process"/>
    <property type="evidence" value="ECO:0007669"/>
    <property type="project" value="UniProtKB-ARBA"/>
</dbReference>
<dbReference type="PANTHER" id="PTHR47435:SF4">
    <property type="entry name" value="KELCH REPEAT PROTEIN (AFU_ORTHOLOGUE AFUA_5G12780)"/>
    <property type="match status" value="1"/>
</dbReference>
<keyword evidence="4" id="KW-0812">Transmembrane</keyword>
<evidence type="ECO:0000256" key="3">
    <source>
        <dbReference type="SAM" id="MobiDB-lite"/>
    </source>
</evidence>
<dbReference type="STRING" id="341454.A0A4S2N3M2"/>
<keyword evidence="2" id="KW-0408">Iron</keyword>
<evidence type="ECO:0000256" key="2">
    <source>
        <dbReference type="ARBA" id="ARBA00023004"/>
    </source>
</evidence>
<protein>
    <recommendedName>
        <fullName evidence="8">Galactose oxidase</fullName>
    </recommendedName>
</protein>
<name>A0A4S2N3M2_9PEZI</name>
<dbReference type="Pfam" id="PF24681">
    <property type="entry name" value="Kelch_KLHDC2_KLHL20_DRC7"/>
    <property type="match status" value="1"/>
</dbReference>
<dbReference type="InParanoid" id="A0A4S2N3M2"/>
<accession>A0A4S2N3M2</accession>
<gene>
    <name evidence="6" type="ORF">EX30DRAFT_361721</name>
</gene>
<proteinExistence type="predicted"/>
<keyword evidence="7" id="KW-1185">Reference proteome</keyword>
<feature type="compositionally biased region" description="Low complexity" evidence="3">
    <location>
        <begin position="450"/>
        <end position="472"/>
    </location>
</feature>
<evidence type="ECO:0000256" key="4">
    <source>
        <dbReference type="SAM" id="Phobius"/>
    </source>
</evidence>
<feature type="signal peptide" evidence="5">
    <location>
        <begin position="1"/>
        <end position="30"/>
    </location>
</feature>
<dbReference type="PANTHER" id="PTHR47435">
    <property type="entry name" value="KELCH REPEAT PROTEIN (AFU_ORTHOLOGUE AFUA_5G12780)"/>
    <property type="match status" value="1"/>
</dbReference>
<feature type="region of interest" description="Disordered" evidence="3">
    <location>
        <begin position="441"/>
        <end position="472"/>
    </location>
</feature>
<evidence type="ECO:0000256" key="5">
    <source>
        <dbReference type="SAM" id="SignalP"/>
    </source>
</evidence>
<keyword evidence="1" id="KW-0677">Repeat</keyword>
<evidence type="ECO:0000256" key="1">
    <source>
        <dbReference type="ARBA" id="ARBA00022737"/>
    </source>
</evidence>
<keyword evidence="4" id="KW-1133">Transmembrane helix</keyword>
<dbReference type="EMBL" id="ML220113">
    <property type="protein sequence ID" value="TGZ83683.1"/>
    <property type="molecule type" value="Genomic_DNA"/>
</dbReference>
<dbReference type="OrthoDB" id="10251809at2759"/>
<feature type="transmembrane region" description="Helical" evidence="4">
    <location>
        <begin position="480"/>
        <end position="505"/>
    </location>
</feature>
<evidence type="ECO:0000313" key="6">
    <source>
        <dbReference type="EMBL" id="TGZ83683.1"/>
    </source>
</evidence>